<dbReference type="InterPro" id="IPR017441">
    <property type="entry name" value="Protein_kinase_ATP_BS"/>
</dbReference>
<dbReference type="InterPro" id="IPR011009">
    <property type="entry name" value="Kinase-like_dom_sf"/>
</dbReference>
<dbReference type="FunFam" id="3.30.200.20:FF:000538">
    <property type="entry name" value="Putative Casein kinase I"/>
    <property type="match status" value="1"/>
</dbReference>
<organism evidence="14 15">
    <name type="scientific">Lasallia pustulata</name>
    <dbReference type="NCBI Taxonomy" id="136370"/>
    <lineage>
        <taxon>Eukaryota</taxon>
        <taxon>Fungi</taxon>
        <taxon>Dikarya</taxon>
        <taxon>Ascomycota</taxon>
        <taxon>Pezizomycotina</taxon>
        <taxon>Lecanoromycetes</taxon>
        <taxon>OSLEUM clade</taxon>
        <taxon>Umbilicariomycetidae</taxon>
        <taxon>Umbilicariales</taxon>
        <taxon>Umbilicariaceae</taxon>
        <taxon>Lasallia</taxon>
    </lineage>
</organism>
<dbReference type="EMBL" id="VXIT01000009">
    <property type="protein sequence ID" value="KAA6410331.1"/>
    <property type="molecule type" value="Genomic_DNA"/>
</dbReference>
<dbReference type="CDD" id="cd14127">
    <property type="entry name" value="STKc_CK1_fungal"/>
    <property type="match status" value="1"/>
</dbReference>
<dbReference type="PROSITE" id="PS50011">
    <property type="entry name" value="PROTEIN_KINASE_DOM"/>
    <property type="match status" value="1"/>
</dbReference>
<gene>
    <name evidence="14" type="ORF">FRX48_05752</name>
</gene>
<dbReference type="InterPro" id="IPR050235">
    <property type="entry name" value="CK1_Ser-Thr_kinase"/>
</dbReference>
<dbReference type="FunFam" id="1.10.510.10:FF:000160">
    <property type="entry name" value="Casein kinase I 1"/>
    <property type="match status" value="1"/>
</dbReference>
<dbReference type="OrthoDB" id="5800476at2759"/>
<feature type="binding site" evidence="10">
    <location>
        <position position="42"/>
    </location>
    <ligand>
        <name>ATP</name>
        <dbReference type="ChEBI" id="CHEBI:30616"/>
    </ligand>
</feature>
<dbReference type="Gene3D" id="1.10.510.10">
    <property type="entry name" value="Transferase(Phosphotransferase) domain 1"/>
    <property type="match status" value="1"/>
</dbReference>
<feature type="region of interest" description="Disordered" evidence="12">
    <location>
        <begin position="331"/>
        <end position="443"/>
    </location>
</feature>
<dbReference type="Pfam" id="PF00069">
    <property type="entry name" value="Pkinase"/>
    <property type="match status" value="1"/>
</dbReference>
<evidence type="ECO:0000256" key="11">
    <source>
        <dbReference type="RuleBase" id="RU000304"/>
    </source>
</evidence>
<dbReference type="Proteomes" id="UP000324767">
    <property type="component" value="Unassembled WGS sequence"/>
</dbReference>
<evidence type="ECO:0000313" key="15">
    <source>
        <dbReference type="Proteomes" id="UP000324767"/>
    </source>
</evidence>
<evidence type="ECO:0000256" key="2">
    <source>
        <dbReference type="ARBA" id="ARBA00012513"/>
    </source>
</evidence>
<dbReference type="GO" id="GO:0004674">
    <property type="term" value="F:protein serine/threonine kinase activity"/>
    <property type="evidence" value="ECO:0007669"/>
    <property type="project" value="UniProtKB-KW"/>
</dbReference>
<evidence type="ECO:0000256" key="5">
    <source>
        <dbReference type="ARBA" id="ARBA00022741"/>
    </source>
</evidence>
<comment type="caution">
    <text evidence="14">The sequence shown here is derived from an EMBL/GenBank/DDBJ whole genome shotgun (WGS) entry which is preliminary data.</text>
</comment>
<evidence type="ECO:0000256" key="10">
    <source>
        <dbReference type="PROSITE-ProRule" id="PRU10141"/>
    </source>
</evidence>
<protein>
    <recommendedName>
        <fullName evidence="2">non-specific serine/threonine protein kinase</fullName>
        <ecNumber evidence="2">2.7.11.1</ecNumber>
    </recommendedName>
</protein>
<dbReference type="GO" id="GO:0005524">
    <property type="term" value="F:ATP binding"/>
    <property type="evidence" value="ECO:0007669"/>
    <property type="project" value="UniProtKB-UniRule"/>
</dbReference>
<evidence type="ECO:0000256" key="7">
    <source>
        <dbReference type="ARBA" id="ARBA00022840"/>
    </source>
</evidence>
<reference evidence="14 15" key="1">
    <citation type="submission" date="2019-09" db="EMBL/GenBank/DDBJ databases">
        <title>The hologenome of the rock-dwelling lichen Lasallia pustulata.</title>
        <authorList>
            <person name="Greshake Tzovaras B."/>
            <person name="Segers F."/>
            <person name="Bicker A."/>
            <person name="Dal Grande F."/>
            <person name="Otte J."/>
            <person name="Hankeln T."/>
            <person name="Schmitt I."/>
            <person name="Ebersberger I."/>
        </authorList>
    </citation>
    <scope>NUCLEOTIDE SEQUENCE [LARGE SCALE GENOMIC DNA]</scope>
    <source>
        <strain evidence="14">A1-1</strain>
    </source>
</reference>
<feature type="compositionally biased region" description="Low complexity" evidence="12">
    <location>
        <begin position="425"/>
        <end position="436"/>
    </location>
</feature>
<keyword evidence="7 10" id="KW-0067">ATP-binding</keyword>
<evidence type="ECO:0000256" key="8">
    <source>
        <dbReference type="ARBA" id="ARBA00047899"/>
    </source>
</evidence>
<keyword evidence="4" id="KW-0808">Transferase</keyword>
<evidence type="ECO:0000256" key="12">
    <source>
        <dbReference type="SAM" id="MobiDB-lite"/>
    </source>
</evidence>
<dbReference type="PROSITE" id="PS00107">
    <property type="entry name" value="PROTEIN_KINASE_ATP"/>
    <property type="match status" value="1"/>
</dbReference>
<dbReference type="PROSITE" id="PS00108">
    <property type="entry name" value="PROTEIN_KINASE_ST"/>
    <property type="match status" value="1"/>
</dbReference>
<comment type="similarity">
    <text evidence="1">Belongs to the protein kinase superfamily. CK1 Ser/Thr protein kinase family. Casein kinase I subfamily.</text>
</comment>
<proteinExistence type="inferred from homology"/>
<keyword evidence="3 11" id="KW-0723">Serine/threonine-protein kinase</keyword>
<evidence type="ECO:0000259" key="13">
    <source>
        <dbReference type="PROSITE" id="PS50011"/>
    </source>
</evidence>
<sequence length="455" mass="50585">MASSSSNVVGVHYRVGKKIGEGSFGVIFEGTNLLNNQQVAIKFEPRKSDAPQLRDEYRTYKILVGCPGIPNVYYFGQEGLHNILVIDLLGPSLEDLFDHCNRRFSPKTVVMVAKQMLSRVQTIHEKNLIYRDIKPDNFLIGRPGSKSANVIHVVDFGMAKQYRDPKTKQHIPYRERKSLSGTARYMSINTHLGREQSRRDDLEALGHVFMYFLRGGLPWQGLKAATNKQKYEKIGEKKQTTAIKDLCDSFPEEFNKYLSYVRNLGFEDTPDYDYLRDLFTQALKNTGEVEDGEYDWMKLNNGKGWEAMKQHPSQHHLHAPNAVPNASAKALAGGVDTPRGPQTPGIPAARLNAAQPPPPSPAKPGVGKMRERPGASGAVPPKRQSGAAGGLGDRVTPPASTQAQYLSSTTNLQNRMSTANPGMSQQQTAMQMPRQQNGESQPSTFQKIMKVLCCR</sequence>
<evidence type="ECO:0000256" key="6">
    <source>
        <dbReference type="ARBA" id="ARBA00022777"/>
    </source>
</evidence>
<comment type="catalytic activity">
    <reaction evidence="9">
        <text>L-seryl-[protein] + ATP = O-phospho-L-seryl-[protein] + ADP + H(+)</text>
        <dbReference type="Rhea" id="RHEA:17989"/>
        <dbReference type="Rhea" id="RHEA-COMP:9863"/>
        <dbReference type="Rhea" id="RHEA-COMP:11604"/>
        <dbReference type="ChEBI" id="CHEBI:15378"/>
        <dbReference type="ChEBI" id="CHEBI:29999"/>
        <dbReference type="ChEBI" id="CHEBI:30616"/>
        <dbReference type="ChEBI" id="CHEBI:83421"/>
        <dbReference type="ChEBI" id="CHEBI:456216"/>
        <dbReference type="EC" id="2.7.11.1"/>
    </reaction>
</comment>
<dbReference type="InterPro" id="IPR000719">
    <property type="entry name" value="Prot_kinase_dom"/>
</dbReference>
<dbReference type="AlphaFoldDB" id="A0A5M8PLH5"/>
<comment type="catalytic activity">
    <reaction evidence="8">
        <text>L-threonyl-[protein] + ATP = O-phospho-L-threonyl-[protein] + ADP + H(+)</text>
        <dbReference type="Rhea" id="RHEA:46608"/>
        <dbReference type="Rhea" id="RHEA-COMP:11060"/>
        <dbReference type="Rhea" id="RHEA-COMP:11605"/>
        <dbReference type="ChEBI" id="CHEBI:15378"/>
        <dbReference type="ChEBI" id="CHEBI:30013"/>
        <dbReference type="ChEBI" id="CHEBI:30616"/>
        <dbReference type="ChEBI" id="CHEBI:61977"/>
        <dbReference type="ChEBI" id="CHEBI:456216"/>
        <dbReference type="EC" id="2.7.11.1"/>
    </reaction>
</comment>
<evidence type="ECO:0000256" key="4">
    <source>
        <dbReference type="ARBA" id="ARBA00022679"/>
    </source>
</evidence>
<evidence type="ECO:0000313" key="14">
    <source>
        <dbReference type="EMBL" id="KAA6410331.1"/>
    </source>
</evidence>
<evidence type="ECO:0000256" key="3">
    <source>
        <dbReference type="ARBA" id="ARBA00022527"/>
    </source>
</evidence>
<accession>A0A5M8PLH5</accession>
<evidence type="ECO:0000256" key="1">
    <source>
        <dbReference type="ARBA" id="ARBA00005926"/>
    </source>
</evidence>
<dbReference type="InterPro" id="IPR008271">
    <property type="entry name" value="Ser/Thr_kinase_AS"/>
</dbReference>
<name>A0A5M8PLH5_9LECA</name>
<feature type="compositionally biased region" description="Polar residues" evidence="12">
    <location>
        <begin position="398"/>
        <end position="424"/>
    </location>
</feature>
<dbReference type="SUPFAM" id="SSF56112">
    <property type="entry name" value="Protein kinase-like (PK-like)"/>
    <property type="match status" value="1"/>
</dbReference>
<dbReference type="GO" id="GO:0000324">
    <property type="term" value="C:fungal-type vacuole"/>
    <property type="evidence" value="ECO:0007669"/>
    <property type="project" value="UniProtKB-ARBA"/>
</dbReference>
<evidence type="ECO:0000256" key="9">
    <source>
        <dbReference type="ARBA" id="ARBA00048679"/>
    </source>
</evidence>
<dbReference type="SMART" id="SM00220">
    <property type="entry name" value="S_TKc"/>
    <property type="match status" value="1"/>
</dbReference>
<dbReference type="PANTHER" id="PTHR11909">
    <property type="entry name" value="CASEIN KINASE-RELATED"/>
    <property type="match status" value="1"/>
</dbReference>
<dbReference type="EC" id="2.7.11.1" evidence="2"/>
<keyword evidence="5 10" id="KW-0547">Nucleotide-binding</keyword>
<keyword evidence="6 14" id="KW-0418">Kinase</keyword>
<feature type="domain" description="Protein kinase" evidence="13">
    <location>
        <begin position="13"/>
        <end position="280"/>
    </location>
</feature>